<dbReference type="GO" id="GO:0009055">
    <property type="term" value="F:electron transfer activity"/>
    <property type="evidence" value="ECO:0007669"/>
    <property type="project" value="InterPro"/>
</dbReference>
<dbReference type="GO" id="GO:0022900">
    <property type="term" value="P:electron transport chain"/>
    <property type="evidence" value="ECO:0007669"/>
    <property type="project" value="InterPro"/>
</dbReference>
<feature type="chain" id="PRO_5009929195" evidence="8">
    <location>
        <begin position="24"/>
        <end position="156"/>
    </location>
</feature>
<feature type="binding site" description="covalent" evidence="7">
    <location>
        <position position="147"/>
    </location>
    <ligand>
        <name>heme c</name>
        <dbReference type="ChEBI" id="CHEBI:61717"/>
    </ligand>
</feature>
<organism evidence="9 10">
    <name type="scientific">Oceanicella actignis</name>
    <dbReference type="NCBI Taxonomy" id="1189325"/>
    <lineage>
        <taxon>Bacteria</taxon>
        <taxon>Pseudomonadati</taxon>
        <taxon>Pseudomonadota</taxon>
        <taxon>Alphaproteobacteria</taxon>
        <taxon>Rhodobacterales</taxon>
        <taxon>Paracoccaceae</taxon>
        <taxon>Oceanicella</taxon>
    </lineage>
</organism>
<evidence type="ECO:0000313" key="10">
    <source>
        <dbReference type="Proteomes" id="UP000184066"/>
    </source>
</evidence>
<keyword evidence="3 6" id="KW-0479">Metal-binding</keyword>
<keyword evidence="5 6" id="KW-0408">Iron</keyword>
<name>A0A1M7SH21_9RHOB</name>
<evidence type="ECO:0000256" key="4">
    <source>
        <dbReference type="ARBA" id="ARBA00022982"/>
    </source>
</evidence>
<evidence type="ECO:0000256" key="6">
    <source>
        <dbReference type="PIRSR" id="PIRSR000027-1"/>
    </source>
</evidence>
<dbReference type="PIRSF" id="PIRSF000027">
    <property type="entry name" value="Cytc_c_prime"/>
    <property type="match status" value="1"/>
</dbReference>
<proteinExistence type="predicted"/>
<dbReference type="RefSeq" id="WP_072746596.1">
    <property type="nucleotide sequence ID" value="NZ_FOHL01000003.1"/>
</dbReference>
<dbReference type="Pfam" id="PF01322">
    <property type="entry name" value="Cytochrom_C_2"/>
    <property type="match status" value="1"/>
</dbReference>
<protein>
    <submittedName>
        <fullName evidence="9">Cytochrome c556</fullName>
    </submittedName>
</protein>
<dbReference type="Gene3D" id="1.20.120.10">
    <property type="entry name" value="Cytochrome c/b562"/>
    <property type="match status" value="1"/>
</dbReference>
<dbReference type="PROSITE" id="PS51009">
    <property type="entry name" value="CYTCII"/>
    <property type="match status" value="1"/>
</dbReference>
<feature type="binding site" description="axial binding residue" evidence="6">
    <location>
        <position position="148"/>
    </location>
    <ligand>
        <name>heme c</name>
        <dbReference type="ChEBI" id="CHEBI:61717"/>
    </ligand>
    <ligandPart>
        <name>Fe</name>
        <dbReference type="ChEBI" id="CHEBI:18248"/>
    </ligandPart>
</feature>
<dbReference type="InterPro" id="IPR002321">
    <property type="entry name" value="Cyt_c_II"/>
</dbReference>
<dbReference type="SUPFAM" id="SSF47175">
    <property type="entry name" value="Cytochromes"/>
    <property type="match status" value="1"/>
</dbReference>
<keyword evidence="1" id="KW-0813">Transport</keyword>
<keyword evidence="10" id="KW-1185">Reference proteome</keyword>
<evidence type="ECO:0000256" key="2">
    <source>
        <dbReference type="ARBA" id="ARBA00022617"/>
    </source>
</evidence>
<feature type="signal peptide" evidence="8">
    <location>
        <begin position="1"/>
        <end position="23"/>
    </location>
</feature>
<accession>A0A1M7SH21</accession>
<dbReference type="Proteomes" id="UP000184066">
    <property type="component" value="Unassembled WGS sequence"/>
</dbReference>
<keyword evidence="8" id="KW-0732">Signal</keyword>
<evidence type="ECO:0000256" key="3">
    <source>
        <dbReference type="ARBA" id="ARBA00022723"/>
    </source>
</evidence>
<comment type="PTM">
    <text evidence="7">Binds 1 heme group per subunit.</text>
</comment>
<evidence type="ECO:0000256" key="5">
    <source>
        <dbReference type="ARBA" id="ARBA00023004"/>
    </source>
</evidence>
<evidence type="ECO:0000256" key="7">
    <source>
        <dbReference type="PIRSR" id="PIRSR000027-2"/>
    </source>
</evidence>
<dbReference type="GO" id="GO:0005506">
    <property type="term" value="F:iron ion binding"/>
    <property type="evidence" value="ECO:0007669"/>
    <property type="project" value="InterPro"/>
</dbReference>
<dbReference type="AlphaFoldDB" id="A0A1M7SH21"/>
<gene>
    <name evidence="9" type="ORF">SAMN05216200_102399</name>
</gene>
<evidence type="ECO:0000313" key="9">
    <source>
        <dbReference type="EMBL" id="SHN57741.1"/>
    </source>
</evidence>
<dbReference type="InterPro" id="IPR012127">
    <property type="entry name" value="Cyt_c_prime"/>
</dbReference>
<evidence type="ECO:0000256" key="8">
    <source>
        <dbReference type="SAM" id="SignalP"/>
    </source>
</evidence>
<feature type="binding site" description="covalent" evidence="7">
    <location>
        <position position="144"/>
    </location>
    <ligand>
        <name>heme c</name>
        <dbReference type="ChEBI" id="CHEBI:61717"/>
    </ligand>
</feature>
<sequence length="156" mass="16010">MRMITRLAVAAVAAGGMVAAALAANDSAPADLNDPVSVRQHMMKNVGGSMKLLAGMVKGEAPYDARVAEAAFRAMNNAALGLGAFFPAGSDAGETEASPKIWQDMAGFKAAIGAFARDTAAAAAARPADLDAFKPVFGKVAGNCKSCHEAWRVKKE</sequence>
<keyword evidence="2 7" id="KW-0349">Heme</keyword>
<dbReference type="STRING" id="1189325.SAMN04488119_103110"/>
<dbReference type="InterPro" id="IPR010980">
    <property type="entry name" value="Cyt_c/b562"/>
</dbReference>
<reference evidence="9 10" key="1">
    <citation type="submission" date="2016-12" db="EMBL/GenBank/DDBJ databases">
        <authorList>
            <person name="Song W.-J."/>
            <person name="Kurnit D.M."/>
        </authorList>
    </citation>
    <scope>NUCLEOTIDE SEQUENCE [LARGE SCALE GENOMIC DNA]</scope>
    <source>
        <strain evidence="9 10">CGMCC 1.10808</strain>
    </source>
</reference>
<dbReference type="GO" id="GO:0020037">
    <property type="term" value="F:heme binding"/>
    <property type="evidence" value="ECO:0007669"/>
    <property type="project" value="InterPro"/>
</dbReference>
<dbReference type="GO" id="GO:0042597">
    <property type="term" value="C:periplasmic space"/>
    <property type="evidence" value="ECO:0007669"/>
    <property type="project" value="InterPro"/>
</dbReference>
<dbReference type="EMBL" id="FRDL01000002">
    <property type="protein sequence ID" value="SHN57741.1"/>
    <property type="molecule type" value="Genomic_DNA"/>
</dbReference>
<keyword evidence="4" id="KW-0249">Electron transport</keyword>
<evidence type="ECO:0000256" key="1">
    <source>
        <dbReference type="ARBA" id="ARBA00022448"/>
    </source>
</evidence>